<proteinExistence type="predicted"/>
<dbReference type="Gene3D" id="2.40.70.10">
    <property type="entry name" value="Acid Proteases"/>
    <property type="match status" value="1"/>
</dbReference>
<dbReference type="AlphaFoldDB" id="A0A2P5AV55"/>
<reference evidence="2" key="1">
    <citation type="submission" date="2016-06" db="EMBL/GenBank/DDBJ databases">
        <title>Parallel loss of symbiosis genes in relatives of nitrogen-fixing non-legume Parasponia.</title>
        <authorList>
            <person name="Van Velzen R."/>
            <person name="Holmer R."/>
            <person name="Bu F."/>
            <person name="Rutten L."/>
            <person name="Van Zeijl A."/>
            <person name="Liu W."/>
            <person name="Santuari L."/>
            <person name="Cao Q."/>
            <person name="Sharma T."/>
            <person name="Shen D."/>
            <person name="Roswanjaya Y."/>
            <person name="Wardhani T."/>
            <person name="Kalhor M.S."/>
            <person name="Jansen J."/>
            <person name="Van den Hoogen J."/>
            <person name="Gungor B."/>
            <person name="Hartog M."/>
            <person name="Hontelez J."/>
            <person name="Verver J."/>
            <person name="Yang W.-C."/>
            <person name="Schijlen E."/>
            <person name="Repin R."/>
            <person name="Schilthuizen M."/>
            <person name="Schranz E."/>
            <person name="Heidstra R."/>
            <person name="Miyata K."/>
            <person name="Fedorova E."/>
            <person name="Kohlen W."/>
            <person name="Bisseling T."/>
            <person name="Smit S."/>
            <person name="Geurts R."/>
        </authorList>
    </citation>
    <scope>NUCLEOTIDE SEQUENCE [LARGE SCALE GENOMIC DNA]</scope>
    <source>
        <strain evidence="2">cv. WU1-14</strain>
    </source>
</reference>
<dbReference type="EMBL" id="JXTB01000438">
    <property type="protein sequence ID" value="PON40419.1"/>
    <property type="molecule type" value="Genomic_DNA"/>
</dbReference>
<protein>
    <recommendedName>
        <fullName evidence="3">Aspartic peptidase domain containing protein</fullName>
    </recommendedName>
</protein>
<dbReference type="InterPro" id="IPR021109">
    <property type="entry name" value="Peptidase_aspartic_dom_sf"/>
</dbReference>
<sequence length="117" mass="12989">MENDKISEGQLLGISLHAIAGLHTLNAMRINGHLDRQLFTTLVDSGSTHNFVNKQLAANFQLQPIPEGHLEIMMASGERLIKLCQLHLVSLWGIPTLWLLLLKSQSGFPTRGLLINK</sequence>
<name>A0A2P5AV55_PARAD</name>
<accession>A0A2P5AV55</accession>
<organism evidence="1 2">
    <name type="scientific">Parasponia andersonii</name>
    <name type="common">Sponia andersonii</name>
    <dbReference type="NCBI Taxonomy" id="3476"/>
    <lineage>
        <taxon>Eukaryota</taxon>
        <taxon>Viridiplantae</taxon>
        <taxon>Streptophyta</taxon>
        <taxon>Embryophyta</taxon>
        <taxon>Tracheophyta</taxon>
        <taxon>Spermatophyta</taxon>
        <taxon>Magnoliopsida</taxon>
        <taxon>eudicotyledons</taxon>
        <taxon>Gunneridae</taxon>
        <taxon>Pentapetalae</taxon>
        <taxon>rosids</taxon>
        <taxon>fabids</taxon>
        <taxon>Rosales</taxon>
        <taxon>Cannabaceae</taxon>
        <taxon>Parasponia</taxon>
    </lineage>
</organism>
<gene>
    <name evidence="1" type="ORF">PanWU01x14_297390</name>
</gene>
<comment type="caution">
    <text evidence="1">The sequence shown here is derived from an EMBL/GenBank/DDBJ whole genome shotgun (WGS) entry which is preliminary data.</text>
</comment>
<dbReference type="Proteomes" id="UP000237105">
    <property type="component" value="Unassembled WGS sequence"/>
</dbReference>
<evidence type="ECO:0000313" key="2">
    <source>
        <dbReference type="Proteomes" id="UP000237105"/>
    </source>
</evidence>
<keyword evidence="2" id="KW-1185">Reference proteome</keyword>
<evidence type="ECO:0008006" key="3">
    <source>
        <dbReference type="Google" id="ProtNLM"/>
    </source>
</evidence>
<dbReference type="OrthoDB" id="1934862at2759"/>
<evidence type="ECO:0000313" key="1">
    <source>
        <dbReference type="EMBL" id="PON40419.1"/>
    </source>
</evidence>